<evidence type="ECO:0000256" key="1">
    <source>
        <dbReference type="ARBA" id="ARBA00022443"/>
    </source>
</evidence>
<dbReference type="Gene3D" id="2.30.30.40">
    <property type="entry name" value="SH3 Domains"/>
    <property type="match status" value="2"/>
</dbReference>
<evidence type="ECO:0000256" key="2">
    <source>
        <dbReference type="PROSITE-ProRule" id="PRU00192"/>
    </source>
</evidence>
<dbReference type="Pfam" id="PF00787">
    <property type="entry name" value="PX"/>
    <property type="match status" value="1"/>
</dbReference>
<dbReference type="EMBL" id="JAGEUA010000004">
    <property type="protein sequence ID" value="KAL0983935.1"/>
    <property type="molecule type" value="Genomic_DNA"/>
</dbReference>
<keyword evidence="7" id="KW-1185">Reference proteome</keyword>
<dbReference type="PANTHER" id="PTHR15706">
    <property type="entry name" value="SH3 MULTIPLE DOMAIN"/>
    <property type="match status" value="1"/>
</dbReference>
<feature type="region of interest" description="Disordered" evidence="3">
    <location>
        <begin position="323"/>
        <end position="351"/>
    </location>
</feature>
<evidence type="ECO:0008006" key="8">
    <source>
        <dbReference type="Google" id="ProtNLM"/>
    </source>
</evidence>
<feature type="compositionally biased region" description="Low complexity" evidence="3">
    <location>
        <begin position="380"/>
        <end position="401"/>
    </location>
</feature>
<feature type="domain" description="PX" evidence="5">
    <location>
        <begin position="1"/>
        <end position="129"/>
    </location>
</feature>
<dbReference type="Proteomes" id="UP001557470">
    <property type="component" value="Unassembled WGS sequence"/>
</dbReference>
<feature type="domain" description="SH3" evidence="4">
    <location>
        <begin position="235"/>
        <end position="294"/>
    </location>
</feature>
<dbReference type="AlphaFoldDB" id="A0ABD0WTZ0"/>
<dbReference type="InterPro" id="IPR036028">
    <property type="entry name" value="SH3-like_dom_sf"/>
</dbReference>
<dbReference type="FunFam" id="2.30.30.40:FF:000219">
    <property type="entry name" value="NADPH oxidase organizer 1"/>
    <property type="match status" value="1"/>
</dbReference>
<dbReference type="InterPro" id="IPR001683">
    <property type="entry name" value="PX_dom"/>
</dbReference>
<dbReference type="PROSITE" id="PS50195">
    <property type="entry name" value="PX"/>
    <property type="match status" value="1"/>
</dbReference>
<dbReference type="PANTHER" id="PTHR15706:SF10">
    <property type="entry name" value="NADPH OXIDASE ORGANIZER 1"/>
    <property type="match status" value="1"/>
</dbReference>
<dbReference type="Gene3D" id="3.30.1520.10">
    <property type="entry name" value="Phox-like domain"/>
    <property type="match status" value="1"/>
</dbReference>
<dbReference type="Pfam" id="PF00018">
    <property type="entry name" value="SH3_1"/>
    <property type="match status" value="1"/>
</dbReference>
<dbReference type="CDD" id="cd12024">
    <property type="entry name" value="SH3_NoxO1_2"/>
    <property type="match status" value="1"/>
</dbReference>
<protein>
    <recommendedName>
        <fullName evidence="8">NADPH oxidase organizer 1b</fullName>
    </recommendedName>
</protein>
<reference evidence="6 7" key="1">
    <citation type="submission" date="2024-06" db="EMBL/GenBank/DDBJ databases">
        <authorList>
            <person name="Pan Q."/>
            <person name="Wen M."/>
            <person name="Jouanno E."/>
            <person name="Zahm M."/>
            <person name="Klopp C."/>
            <person name="Cabau C."/>
            <person name="Louis A."/>
            <person name="Berthelot C."/>
            <person name="Parey E."/>
            <person name="Roest Crollius H."/>
            <person name="Montfort J."/>
            <person name="Robinson-Rechavi M."/>
            <person name="Bouchez O."/>
            <person name="Lampietro C."/>
            <person name="Lopez Roques C."/>
            <person name="Donnadieu C."/>
            <person name="Postlethwait J."/>
            <person name="Bobe J."/>
            <person name="Verreycken H."/>
            <person name="Guiguen Y."/>
        </authorList>
    </citation>
    <scope>NUCLEOTIDE SEQUENCE [LARGE SCALE GENOMIC DNA]</scope>
    <source>
        <strain evidence="6">Up_M1</strain>
        <tissue evidence="6">Testis</tissue>
    </source>
</reference>
<comment type="caution">
    <text evidence="6">The sequence shown here is derived from an EMBL/GenBank/DDBJ whole genome shotgun (WGS) entry which is preliminary data.</text>
</comment>
<dbReference type="SUPFAM" id="SSF50044">
    <property type="entry name" value="SH3-domain"/>
    <property type="match status" value="2"/>
</dbReference>
<sequence>MEDQIRYVISVRIIGVMHGETRAKMFMTSILWSDDCEVIVYRSFLDFKNFHRLLKKRFPVEIVLRKRDRRIPKFRAIAMKRKIQEKGPSWLVRQMNLLEKYCNELLKCDTAVTHSSEVRHFFMPKNQDLQADVTKNSIMVTMEIDSTSGQRLSMGNVTQPFLTQSYCCVAPYETKDTKNRPFTVALDERLDVLIKDPAGWWLVEKDNKQLAWFPAPYLEILEEEADDNELDEIPLGGTLYCAMRSYSSEKQDEVSVPIGSLVEVLRKSDNGWWLIRYKGSAGYIPSMNLQPYHNPRAGIYSLQRELLSSSLSLATHINRSTLNLASSPSSRPGNYCPRLQMLPESNGDRASRIQKTRSLELLTQQDRVGQEFNLYPAVRGTSISGSDSSDSDFGSEGNGSLSHRERTSLSSSSGEETQDRPHSPQSLPHPEECDESLLTGFKPEAGSCKIATDAPKVPPRPRVNEILSRCTTMTRKAALASRGHLFSLQGPIQSS</sequence>
<dbReference type="SMART" id="SM00312">
    <property type="entry name" value="PX"/>
    <property type="match status" value="1"/>
</dbReference>
<evidence type="ECO:0000313" key="7">
    <source>
        <dbReference type="Proteomes" id="UP001557470"/>
    </source>
</evidence>
<feature type="region of interest" description="Disordered" evidence="3">
    <location>
        <begin position="380"/>
        <end position="439"/>
    </location>
</feature>
<dbReference type="SMART" id="SM00326">
    <property type="entry name" value="SH3"/>
    <property type="match status" value="2"/>
</dbReference>
<evidence type="ECO:0000259" key="4">
    <source>
        <dbReference type="PROSITE" id="PS50002"/>
    </source>
</evidence>
<dbReference type="FunFam" id="2.30.30.40:FF:000233">
    <property type="entry name" value="NADPH oxidase organizer 1"/>
    <property type="match status" value="1"/>
</dbReference>
<dbReference type="InterPro" id="IPR001452">
    <property type="entry name" value="SH3_domain"/>
</dbReference>
<feature type="domain" description="SH3" evidence="4">
    <location>
        <begin position="163"/>
        <end position="223"/>
    </location>
</feature>
<gene>
    <name evidence="6" type="ORF">UPYG_G00134950</name>
</gene>
<dbReference type="InterPro" id="IPR036871">
    <property type="entry name" value="PX_dom_sf"/>
</dbReference>
<name>A0ABD0WTZ0_UMBPY</name>
<evidence type="ECO:0000313" key="6">
    <source>
        <dbReference type="EMBL" id="KAL0983935.1"/>
    </source>
</evidence>
<dbReference type="SUPFAM" id="SSF64268">
    <property type="entry name" value="PX domain"/>
    <property type="match status" value="1"/>
</dbReference>
<evidence type="ECO:0000259" key="5">
    <source>
        <dbReference type="PROSITE" id="PS50195"/>
    </source>
</evidence>
<keyword evidence="1 2" id="KW-0728">SH3 domain</keyword>
<feature type="compositionally biased region" description="Polar residues" evidence="3">
    <location>
        <begin position="323"/>
        <end position="332"/>
    </location>
</feature>
<dbReference type="InterPro" id="IPR035758">
    <property type="entry name" value="NoxO1_SH3_2"/>
</dbReference>
<evidence type="ECO:0000256" key="3">
    <source>
        <dbReference type="SAM" id="MobiDB-lite"/>
    </source>
</evidence>
<dbReference type="InterPro" id="IPR051228">
    <property type="entry name" value="NADPH_Oxidase/PX-Domain"/>
</dbReference>
<organism evidence="6 7">
    <name type="scientific">Umbra pygmaea</name>
    <name type="common">Eastern mudminnow</name>
    <dbReference type="NCBI Taxonomy" id="75934"/>
    <lineage>
        <taxon>Eukaryota</taxon>
        <taxon>Metazoa</taxon>
        <taxon>Chordata</taxon>
        <taxon>Craniata</taxon>
        <taxon>Vertebrata</taxon>
        <taxon>Euteleostomi</taxon>
        <taxon>Actinopterygii</taxon>
        <taxon>Neopterygii</taxon>
        <taxon>Teleostei</taxon>
        <taxon>Protacanthopterygii</taxon>
        <taxon>Esociformes</taxon>
        <taxon>Umbridae</taxon>
        <taxon>Umbra</taxon>
    </lineage>
</organism>
<dbReference type="PROSITE" id="PS50002">
    <property type="entry name" value="SH3"/>
    <property type="match status" value="2"/>
</dbReference>
<accession>A0ABD0WTZ0</accession>
<proteinExistence type="predicted"/>